<sequence length="142" mass="14275">MRKSVRRAGVLSAGVALATGIGMAPAHAATPAELCGSGYSTLETRSIQSGGTTVARVSLLYNAGTGYNCVVTVHAGPSVGVATYTLARLEVQGGASKSDPGTYSQYAGPVRLSAAGRCVSFTGSITWGGATRTYNSGWGHCG</sequence>
<gene>
    <name evidence="2" type="ORF">H9Y04_36140</name>
</gene>
<reference evidence="2 3" key="1">
    <citation type="submission" date="2020-08" db="EMBL/GenBank/DDBJ databases">
        <title>Genemic of Streptomyces polyaspartic.</title>
        <authorList>
            <person name="Liu W."/>
        </authorList>
    </citation>
    <scope>NUCLEOTIDE SEQUENCE [LARGE SCALE GENOMIC DNA]</scope>
    <source>
        <strain evidence="2 3">TRM66268-LWL</strain>
    </source>
</reference>
<accession>A0ABR7SSN6</accession>
<evidence type="ECO:0000313" key="3">
    <source>
        <dbReference type="Proteomes" id="UP000642284"/>
    </source>
</evidence>
<keyword evidence="3" id="KW-1185">Reference proteome</keyword>
<dbReference type="RefSeq" id="WP_187818408.1">
    <property type="nucleotide sequence ID" value="NZ_JACTVJ010000022.1"/>
</dbReference>
<proteinExistence type="predicted"/>
<name>A0ABR7SSN6_9ACTN</name>
<dbReference type="EMBL" id="JACTVJ010000022">
    <property type="protein sequence ID" value="MBC9717977.1"/>
    <property type="molecule type" value="Genomic_DNA"/>
</dbReference>
<feature type="signal peptide" evidence="1">
    <location>
        <begin position="1"/>
        <end position="28"/>
    </location>
</feature>
<evidence type="ECO:0000313" key="2">
    <source>
        <dbReference type="EMBL" id="MBC9717977.1"/>
    </source>
</evidence>
<keyword evidence="1" id="KW-0732">Signal</keyword>
<dbReference type="Proteomes" id="UP000642284">
    <property type="component" value="Unassembled WGS sequence"/>
</dbReference>
<feature type="chain" id="PRO_5045321298" evidence="1">
    <location>
        <begin position="29"/>
        <end position="142"/>
    </location>
</feature>
<comment type="caution">
    <text evidence="2">The sequence shown here is derived from an EMBL/GenBank/DDBJ whole genome shotgun (WGS) entry which is preliminary data.</text>
</comment>
<organism evidence="2 3">
    <name type="scientific">Streptomyces polyasparticus</name>
    <dbReference type="NCBI Taxonomy" id="2767826"/>
    <lineage>
        <taxon>Bacteria</taxon>
        <taxon>Bacillati</taxon>
        <taxon>Actinomycetota</taxon>
        <taxon>Actinomycetes</taxon>
        <taxon>Kitasatosporales</taxon>
        <taxon>Streptomycetaceae</taxon>
        <taxon>Streptomyces</taxon>
    </lineage>
</organism>
<evidence type="ECO:0000256" key="1">
    <source>
        <dbReference type="SAM" id="SignalP"/>
    </source>
</evidence>
<protein>
    <submittedName>
        <fullName evidence="2">Acetyltransferase</fullName>
    </submittedName>
</protein>